<accession>A0A314Y057</accession>
<reference evidence="1 2" key="1">
    <citation type="submission" date="2018-02" db="EMBL/GenBank/DDBJ databases">
        <title>Draft genome of wild Prunus yedoensis var. nudiflora.</title>
        <authorList>
            <person name="Baek S."/>
            <person name="Kim J.-H."/>
            <person name="Choi K."/>
            <person name="Kim G.-B."/>
            <person name="Cho A."/>
            <person name="Jang H."/>
            <person name="Shin C.-H."/>
            <person name="Yu H.-J."/>
            <person name="Mun J.-H."/>
        </authorList>
    </citation>
    <scope>NUCLEOTIDE SEQUENCE [LARGE SCALE GENOMIC DNA]</scope>
    <source>
        <strain evidence="2">cv. Jeju island</strain>
        <tissue evidence="1">Leaf</tissue>
    </source>
</reference>
<gene>
    <name evidence="1" type="ORF">Pyn_41162</name>
</gene>
<keyword evidence="2" id="KW-1185">Reference proteome</keyword>
<evidence type="ECO:0000313" key="1">
    <source>
        <dbReference type="EMBL" id="PQQ01155.1"/>
    </source>
</evidence>
<sequence length="133" mass="14998">MLRVQVSIDICGVDYPSPYPNGQQQKTRKERGERLRIYIDLGFEDEAQRLSVDCDFGGRGGVGFTVSESREKTRLYREALSWRTHTVVEIDDGGRGSRLWLVCGARESDGDVGLSVEVTTEGLSRRKTRDKDV</sequence>
<organism evidence="1 2">
    <name type="scientific">Prunus yedoensis var. nudiflora</name>
    <dbReference type="NCBI Taxonomy" id="2094558"/>
    <lineage>
        <taxon>Eukaryota</taxon>
        <taxon>Viridiplantae</taxon>
        <taxon>Streptophyta</taxon>
        <taxon>Embryophyta</taxon>
        <taxon>Tracheophyta</taxon>
        <taxon>Spermatophyta</taxon>
        <taxon>Magnoliopsida</taxon>
        <taxon>eudicotyledons</taxon>
        <taxon>Gunneridae</taxon>
        <taxon>Pentapetalae</taxon>
        <taxon>rosids</taxon>
        <taxon>fabids</taxon>
        <taxon>Rosales</taxon>
        <taxon>Rosaceae</taxon>
        <taxon>Amygdaloideae</taxon>
        <taxon>Amygdaleae</taxon>
        <taxon>Prunus</taxon>
    </lineage>
</organism>
<name>A0A314Y057_PRUYE</name>
<dbReference type="AlphaFoldDB" id="A0A314Y057"/>
<dbReference type="EMBL" id="PJQY01001595">
    <property type="protein sequence ID" value="PQQ01155.1"/>
    <property type="molecule type" value="Genomic_DNA"/>
</dbReference>
<evidence type="ECO:0000313" key="2">
    <source>
        <dbReference type="Proteomes" id="UP000250321"/>
    </source>
</evidence>
<comment type="caution">
    <text evidence="1">The sequence shown here is derived from an EMBL/GenBank/DDBJ whole genome shotgun (WGS) entry which is preliminary data.</text>
</comment>
<proteinExistence type="predicted"/>
<dbReference type="Proteomes" id="UP000250321">
    <property type="component" value="Unassembled WGS sequence"/>
</dbReference>
<protein>
    <submittedName>
        <fullName evidence="1">Uncharacterized protein</fullName>
    </submittedName>
</protein>